<dbReference type="EMBL" id="CP062176">
    <property type="protein sequence ID" value="WXK39687.1"/>
    <property type="molecule type" value="Genomic_DNA"/>
</dbReference>
<gene>
    <name evidence="3" type="ORF">IHE29_10595</name>
</gene>
<evidence type="ECO:0000313" key="4">
    <source>
        <dbReference type="Proteomes" id="UP001493153"/>
    </source>
</evidence>
<dbReference type="Pfam" id="PF18932">
    <property type="entry name" value="DUF5681"/>
    <property type="match status" value="1"/>
</dbReference>
<evidence type="ECO:0000256" key="1">
    <source>
        <dbReference type="SAM" id="MobiDB-lite"/>
    </source>
</evidence>
<feature type="region of interest" description="Disordered" evidence="1">
    <location>
        <begin position="1"/>
        <end position="33"/>
    </location>
</feature>
<organism evidence="3 4">
    <name type="scientific">Mycetohabitans rhizoxinica</name>
    <dbReference type="NCBI Taxonomy" id="412963"/>
    <lineage>
        <taxon>Bacteria</taxon>
        <taxon>Pseudomonadati</taxon>
        <taxon>Pseudomonadota</taxon>
        <taxon>Betaproteobacteria</taxon>
        <taxon>Burkholderiales</taxon>
        <taxon>Burkholderiaceae</taxon>
        <taxon>Mycetohabitans</taxon>
    </lineage>
</organism>
<dbReference type="InterPro" id="IPR043736">
    <property type="entry name" value="DUF5681"/>
</dbReference>
<evidence type="ECO:0000259" key="2">
    <source>
        <dbReference type="Pfam" id="PF18932"/>
    </source>
</evidence>
<name>A0ABZ2PXG4_9BURK</name>
<accession>A0ABZ2PXG4</accession>
<feature type="domain" description="DUF5681" evidence="2">
    <location>
        <begin position="15"/>
        <end position="75"/>
    </location>
</feature>
<keyword evidence="4" id="KW-1185">Reference proteome</keyword>
<reference evidence="3 4" key="1">
    <citation type="submission" date="2020-09" db="EMBL/GenBank/DDBJ databases">
        <title>Genome sequences of Mycetohabitans spp.</title>
        <authorList>
            <person name="Carter M.E."/>
            <person name="Carpenter S.C.D."/>
            <person name="Bogdanove A.J."/>
        </authorList>
    </citation>
    <scope>NUCLEOTIDE SEQUENCE [LARGE SCALE GENOMIC DNA]</scope>
    <source>
        <strain evidence="3 4">B12</strain>
    </source>
</reference>
<dbReference type="Proteomes" id="UP001493153">
    <property type="component" value="Chromosome"/>
</dbReference>
<sequence>MTLNSTRTAKKQRGKPFVKGQTGNPKGRPKRTQEELDLIAACKAKTLDALEVIESIMVGGDNERNRLSAALAIIERGYGKPVQGVELGGAGGGPVDWNFQVTFVKPQ</sequence>
<protein>
    <recommendedName>
        <fullName evidence="2">DUF5681 domain-containing protein</fullName>
    </recommendedName>
</protein>
<evidence type="ECO:0000313" key="3">
    <source>
        <dbReference type="EMBL" id="WXK39687.1"/>
    </source>
</evidence>
<proteinExistence type="predicted"/>